<dbReference type="GO" id="GO:0016788">
    <property type="term" value="F:hydrolase activity, acting on ester bonds"/>
    <property type="evidence" value="ECO:0007669"/>
    <property type="project" value="InterPro"/>
</dbReference>
<evidence type="ECO:0000313" key="3">
    <source>
        <dbReference type="EMBL" id="NYT50434.1"/>
    </source>
</evidence>
<evidence type="ECO:0000256" key="1">
    <source>
        <dbReference type="ARBA" id="ARBA00022729"/>
    </source>
</evidence>
<dbReference type="Gene3D" id="2.40.128.130">
    <property type="entry name" value="Autotransporter beta-domain"/>
    <property type="match status" value="1"/>
</dbReference>
<comment type="caution">
    <text evidence="3">The sequence shown here is derived from an EMBL/GenBank/DDBJ whole genome shotgun (WGS) entry which is preliminary data.</text>
</comment>
<sequence length="841" mass="89329">MTYYVATIPNIAQTPKVNVMVQSLQDQYGKVIQETNRELKKSLFELGDEFAAKNAKTRLVVIDFDALLAEAIKSPTAFGFTETKKNCVAAETGKYVNGCSGSNSNQFLFWDEFHPTAKGHEMIARYARNTDLLEFGSNVNFIEPYVANIEWRNRSFTGNISGSGSLIKQGEARLTLAGNNSYAGGTRIDNGTVRITSDANLGARSGMLTLQGGALQASGTTTLNRDVKVNASQSIGQIGGSVFGGTFEVDPNVVLTLADNTLSGTGDIRKTGQGELDIRSRDEGKRKLTQVDLGTLAVNTSTPYQSERIVVERNAFLQGSGTIVGKTEIRGQAQPGNSIGTLNVVGDLVIQEGGSYQFEVATRSADYLHVTGNIIMDGDVVVDVETNEKVSDQRYPLFGYTGTLTGLDYDSLEVSPFLRANLEQGNQRVDIAFARDFTWPADTAGQRAMAAHLNAAFRQEDQGDLNNVFDALDDTGTAPAARRALDVLSGQSIGNALTAGAIQQGQFTRALEDRLAARRGGRDAQGVATPLSTRSGSSGLGGALQTVASSVSNGNAAGGSRPGTASVDEVSVWARAMGGPSKVRGAGAFSMTNFGVLAGLDKTFGDHLVGASFGYGNFSVDGNQGGDTDADVYQIALYGSARKNSFFLDGTAAYSHADYKTKRALEFGGMSRVARGKSRGDNFGLSLKSGLHLQYSGLAVEPSLGFDWYHLKRGGFSETGADAAGLDVKSQKLDLVMPSIGVRVSSTHEFGSRTLTPELSARYYYNAGDTKSDTRAALIGAPAGTPGFVATSTGLGRNIGVVSAGLSVQNDEKLRFFARYELAVDNHTTANAFSVGLQYRW</sequence>
<dbReference type="InterPro" id="IPR011050">
    <property type="entry name" value="Pectin_lyase_fold/virulence"/>
</dbReference>
<dbReference type="Gene3D" id="3.40.50.1110">
    <property type="entry name" value="SGNH hydrolase"/>
    <property type="match status" value="1"/>
</dbReference>
<dbReference type="PROSITE" id="PS51208">
    <property type="entry name" value="AUTOTRANSPORTER"/>
    <property type="match status" value="1"/>
</dbReference>
<feature type="domain" description="Autotransporter" evidence="2">
    <location>
        <begin position="565"/>
        <end position="841"/>
    </location>
</feature>
<dbReference type="InterPro" id="IPR013425">
    <property type="entry name" value="Autotrns_rpt"/>
</dbReference>
<reference evidence="3 4" key="1">
    <citation type="submission" date="2020-07" db="EMBL/GenBank/DDBJ databases">
        <title>Taxonomic revisions and descriptions of new bacterial species based on genomic comparisons in the high-G+C-content subgroup of the family Alcaligenaceae.</title>
        <authorList>
            <person name="Szabo A."/>
            <person name="Felfoldi T."/>
        </authorList>
    </citation>
    <scope>NUCLEOTIDE SEQUENCE [LARGE SCALE GENOMIC DNA]</scope>
    <source>
        <strain evidence="3 4">LMG 24012</strain>
    </source>
</reference>
<dbReference type="PANTHER" id="PTHR45642:SF139">
    <property type="entry name" value="SGNH HYDROLASE-TYPE ESTERASE DOMAIN-CONTAINING PROTEIN"/>
    <property type="match status" value="1"/>
</dbReference>
<dbReference type="InterPro" id="IPR050592">
    <property type="entry name" value="GDSL_lipolytic_enzyme"/>
</dbReference>
<dbReference type="InterPro" id="IPR036709">
    <property type="entry name" value="Autotransporte_beta_dom_sf"/>
</dbReference>
<gene>
    <name evidence="3" type="ORF">H0A72_14035</name>
</gene>
<keyword evidence="1" id="KW-0732">Signal</keyword>
<dbReference type="Pfam" id="PF03797">
    <property type="entry name" value="Autotransporter"/>
    <property type="match status" value="1"/>
</dbReference>
<accession>A0A853FWI6</accession>
<evidence type="ECO:0000313" key="4">
    <source>
        <dbReference type="Proteomes" id="UP000559809"/>
    </source>
</evidence>
<dbReference type="EMBL" id="JACCEM010000007">
    <property type="protein sequence ID" value="NYT50434.1"/>
    <property type="molecule type" value="Genomic_DNA"/>
</dbReference>
<dbReference type="Pfam" id="PF12951">
    <property type="entry name" value="PATR"/>
    <property type="match status" value="1"/>
</dbReference>
<keyword evidence="4" id="KW-1185">Reference proteome</keyword>
<dbReference type="InterPro" id="IPR005546">
    <property type="entry name" value="Autotransporte_beta"/>
</dbReference>
<dbReference type="InterPro" id="IPR001087">
    <property type="entry name" value="GDSL"/>
</dbReference>
<dbReference type="NCBIfam" id="TIGR02601">
    <property type="entry name" value="autotrns_rpt"/>
    <property type="match status" value="1"/>
</dbReference>
<dbReference type="SUPFAM" id="SSF103515">
    <property type="entry name" value="Autotransporter"/>
    <property type="match status" value="1"/>
</dbReference>
<dbReference type="Pfam" id="PF00657">
    <property type="entry name" value="Lipase_GDSL"/>
    <property type="match status" value="1"/>
</dbReference>
<dbReference type="InterPro" id="IPR036514">
    <property type="entry name" value="SGNH_hydro_sf"/>
</dbReference>
<proteinExistence type="predicted"/>
<name>A0A853FWI6_9BURK</name>
<dbReference type="SMART" id="SM00869">
    <property type="entry name" value="Autotransporter"/>
    <property type="match status" value="1"/>
</dbReference>
<evidence type="ECO:0000259" key="2">
    <source>
        <dbReference type="PROSITE" id="PS51208"/>
    </source>
</evidence>
<dbReference type="Proteomes" id="UP000559809">
    <property type="component" value="Unassembled WGS sequence"/>
</dbReference>
<protein>
    <submittedName>
        <fullName evidence="3">Autotransporter domain-containing protein</fullName>
    </submittedName>
</protein>
<dbReference type="SUPFAM" id="SSF51126">
    <property type="entry name" value="Pectin lyase-like"/>
    <property type="match status" value="1"/>
</dbReference>
<organism evidence="3 4">
    <name type="scientific">Parapusillimonas granuli</name>
    <dbReference type="NCBI Taxonomy" id="380911"/>
    <lineage>
        <taxon>Bacteria</taxon>
        <taxon>Pseudomonadati</taxon>
        <taxon>Pseudomonadota</taxon>
        <taxon>Betaproteobacteria</taxon>
        <taxon>Burkholderiales</taxon>
        <taxon>Alcaligenaceae</taxon>
        <taxon>Parapusillimonas</taxon>
    </lineage>
</organism>
<dbReference type="AlphaFoldDB" id="A0A853FWI6"/>
<dbReference type="PANTHER" id="PTHR45642">
    <property type="entry name" value="GDSL ESTERASE/LIPASE EXL3"/>
    <property type="match status" value="1"/>
</dbReference>